<comment type="caution">
    <text evidence="3">The sequence shown here is derived from an EMBL/GenBank/DDBJ whole genome shotgun (WGS) entry which is preliminary data.</text>
</comment>
<dbReference type="Pfam" id="PF13240">
    <property type="entry name" value="Zn_Ribbon_1"/>
    <property type="match status" value="1"/>
</dbReference>
<protein>
    <submittedName>
        <fullName evidence="3">Zinc-ribbon domain-containing protein</fullName>
    </submittedName>
</protein>
<feature type="domain" description="Zinc-ribbon" evidence="2">
    <location>
        <begin position="123"/>
        <end position="145"/>
    </location>
</feature>
<evidence type="ECO:0000313" key="4">
    <source>
        <dbReference type="Proteomes" id="UP001589698"/>
    </source>
</evidence>
<name>A0ABV6DZP9_9ACTN</name>
<reference evidence="3 4" key="1">
    <citation type="submission" date="2024-09" db="EMBL/GenBank/DDBJ databases">
        <authorList>
            <person name="Sun Q."/>
            <person name="Mori K."/>
        </authorList>
    </citation>
    <scope>NUCLEOTIDE SEQUENCE [LARGE SCALE GENOMIC DNA]</scope>
    <source>
        <strain evidence="3 4">CCM 8654</strain>
    </source>
</reference>
<feature type="transmembrane region" description="Helical" evidence="1">
    <location>
        <begin position="55"/>
        <end position="78"/>
    </location>
</feature>
<evidence type="ECO:0000313" key="3">
    <source>
        <dbReference type="EMBL" id="MFC0222207.1"/>
    </source>
</evidence>
<dbReference type="InterPro" id="IPR026870">
    <property type="entry name" value="Zinc_ribbon_dom"/>
</dbReference>
<dbReference type="EMBL" id="JBHLXH010000001">
    <property type="protein sequence ID" value="MFC0222207.1"/>
    <property type="molecule type" value="Genomic_DNA"/>
</dbReference>
<dbReference type="Proteomes" id="UP001589698">
    <property type="component" value="Unassembled WGS sequence"/>
</dbReference>
<organism evidence="3 4">
    <name type="scientific">Nocardioides zeicaulis</name>
    <dbReference type="NCBI Taxonomy" id="1776857"/>
    <lineage>
        <taxon>Bacteria</taxon>
        <taxon>Bacillati</taxon>
        <taxon>Actinomycetota</taxon>
        <taxon>Actinomycetes</taxon>
        <taxon>Propionibacteriales</taxon>
        <taxon>Nocardioidaceae</taxon>
        <taxon>Nocardioides</taxon>
    </lineage>
</organism>
<evidence type="ECO:0000256" key="1">
    <source>
        <dbReference type="SAM" id="Phobius"/>
    </source>
</evidence>
<keyword evidence="1" id="KW-0472">Membrane</keyword>
<accession>A0ABV6DZP9</accession>
<keyword evidence="1" id="KW-1133">Transmembrane helix</keyword>
<evidence type="ECO:0000259" key="2">
    <source>
        <dbReference type="Pfam" id="PF13240"/>
    </source>
</evidence>
<feature type="transmembrane region" description="Helical" evidence="1">
    <location>
        <begin position="21"/>
        <end position="43"/>
    </location>
</feature>
<gene>
    <name evidence="3" type="ORF">ACFFJG_06920</name>
</gene>
<keyword evidence="4" id="KW-1185">Reference proteome</keyword>
<proteinExistence type="predicted"/>
<sequence>MDQQQGPGLARQEQVRTAARVLAVVLLVTGAVMLVRGLSAFASEMDNPSFDDGPGSVLTAAAGGFCLVFGLAAASVGWMRAHASYVAGETMPVVKDSATYLSDGRGVAGVGRTEEAAAATGPYCRQCGTRNDAEARFCDSCGQSLA</sequence>
<dbReference type="RefSeq" id="WP_378517865.1">
    <property type="nucleotide sequence ID" value="NZ_CBCSDI010000021.1"/>
</dbReference>
<keyword evidence="1" id="KW-0812">Transmembrane</keyword>